<dbReference type="EC" id="3.4.16.-" evidence="7"/>
<evidence type="ECO:0000256" key="4">
    <source>
        <dbReference type="ARBA" id="ARBA00022729"/>
    </source>
</evidence>
<dbReference type="EMBL" id="JADXDR010000202">
    <property type="protein sequence ID" value="KAI7836143.1"/>
    <property type="molecule type" value="Genomic_DNA"/>
</dbReference>
<dbReference type="PRINTS" id="PR00724">
    <property type="entry name" value="CRBOXYPTASEC"/>
</dbReference>
<dbReference type="AlphaFoldDB" id="A0AAD5DGZ7"/>
<comment type="similarity">
    <text evidence="1 7">Belongs to the peptidase S10 family.</text>
</comment>
<dbReference type="PANTHER" id="PTHR11802">
    <property type="entry name" value="SERINE PROTEASE FAMILY S10 SERINE CARBOXYPEPTIDASE"/>
    <property type="match status" value="1"/>
</dbReference>
<dbReference type="Proteomes" id="UP001205105">
    <property type="component" value="Unassembled WGS sequence"/>
</dbReference>
<dbReference type="InterPro" id="IPR018202">
    <property type="entry name" value="Ser_caboxypep_ser_AS"/>
</dbReference>
<evidence type="ECO:0000313" key="8">
    <source>
        <dbReference type="EMBL" id="KAI7836143.1"/>
    </source>
</evidence>
<keyword evidence="6" id="KW-0325">Glycoprotein</keyword>
<keyword evidence="2 7" id="KW-0121">Carboxypeptidase</keyword>
<gene>
    <name evidence="8" type="ORF">COHA_009973</name>
</gene>
<dbReference type="GO" id="GO:0004185">
    <property type="term" value="F:serine-type carboxypeptidase activity"/>
    <property type="evidence" value="ECO:0007669"/>
    <property type="project" value="UniProtKB-UniRule"/>
</dbReference>
<keyword evidence="3 7" id="KW-0645">Protease</keyword>
<dbReference type="SUPFAM" id="SSF53474">
    <property type="entry name" value="alpha/beta-Hydrolases"/>
    <property type="match status" value="1"/>
</dbReference>
<evidence type="ECO:0000256" key="2">
    <source>
        <dbReference type="ARBA" id="ARBA00022645"/>
    </source>
</evidence>
<dbReference type="Gene3D" id="1.10.287.410">
    <property type="match status" value="1"/>
</dbReference>
<organism evidence="8 9">
    <name type="scientific">Chlorella ohadii</name>
    <dbReference type="NCBI Taxonomy" id="2649997"/>
    <lineage>
        <taxon>Eukaryota</taxon>
        <taxon>Viridiplantae</taxon>
        <taxon>Chlorophyta</taxon>
        <taxon>core chlorophytes</taxon>
        <taxon>Trebouxiophyceae</taxon>
        <taxon>Chlorellales</taxon>
        <taxon>Chlorellaceae</taxon>
        <taxon>Chlorella clade</taxon>
        <taxon>Chlorella</taxon>
    </lineage>
</organism>
<dbReference type="InterPro" id="IPR029058">
    <property type="entry name" value="AB_hydrolase_fold"/>
</dbReference>
<evidence type="ECO:0000313" key="9">
    <source>
        <dbReference type="Proteomes" id="UP001205105"/>
    </source>
</evidence>
<dbReference type="Gene3D" id="3.40.50.1820">
    <property type="entry name" value="alpha/beta hydrolase"/>
    <property type="match status" value="1"/>
</dbReference>
<feature type="chain" id="PRO_5041772692" description="Carboxypeptidase" evidence="7">
    <location>
        <begin position="23"/>
        <end position="510"/>
    </location>
</feature>
<dbReference type="InterPro" id="IPR001563">
    <property type="entry name" value="Peptidase_S10"/>
</dbReference>
<evidence type="ECO:0000256" key="1">
    <source>
        <dbReference type="ARBA" id="ARBA00009431"/>
    </source>
</evidence>
<reference evidence="8" key="1">
    <citation type="submission" date="2020-11" db="EMBL/GenBank/DDBJ databases">
        <title>Chlorella ohadii genome sequencing and assembly.</title>
        <authorList>
            <person name="Murik O."/>
            <person name="Treves H."/>
            <person name="Kedem I."/>
            <person name="Shotland Y."/>
            <person name="Kaplan A."/>
        </authorList>
    </citation>
    <scope>NUCLEOTIDE SEQUENCE</scope>
    <source>
        <strain evidence="8">1</strain>
    </source>
</reference>
<dbReference type="PROSITE" id="PS00131">
    <property type="entry name" value="CARBOXYPEPT_SER_SER"/>
    <property type="match status" value="1"/>
</dbReference>
<sequence>MRAAQLLLAAAFLAAMAATALASDPQRLTMQPISLVGSAAAAANGEGPERYSGYFKLNRTYDAHMFFFYFQARVEPESEDTPVVLWMTGGPGCSSELAVFFENGPWNINPDDLSLAETKYGWDVHHHMIFVDQPVNTGFSYSDDDRDRCFDEECVSSDMLDFLQEFFKSVPKLQGRKFFVTGESYAGHYVPAVASRIFHASQSGEAQPPINLQGLAIGNGLTDPAIQYGAYSDYALQNKLIGPLMHQNLKLLYPACKFSLQLCDSLSWDFECLLAVQFCQMTQFSPIMIENFDMNVYDIRKTCDGALCYSEFEVLDRYLNQPDVRKALGVGDREWEACNMDVHGDMMSDWGHNYDVVLPELLTAGIRVMIYVGDQDFICNWVGNRQWVDVLPWHGSDRWPATVEETWVVDGQEAGTVTAVDGLSFVKVAQAGHMVPMDQPKNGLDMITRFTRGEPLATSGPALASAAARSHVRRPPTQQSSAQLLPGAVWQLRRAMPDRQASLTTAGSEE</sequence>
<dbReference type="PANTHER" id="PTHR11802:SF113">
    <property type="entry name" value="SERINE CARBOXYPEPTIDASE CTSA-4.1"/>
    <property type="match status" value="1"/>
</dbReference>
<keyword evidence="4 7" id="KW-0732">Signal</keyword>
<evidence type="ECO:0000256" key="7">
    <source>
        <dbReference type="RuleBase" id="RU361156"/>
    </source>
</evidence>
<name>A0AAD5DGZ7_9CHLO</name>
<dbReference type="PROSITE" id="PS00560">
    <property type="entry name" value="CARBOXYPEPT_SER_HIS"/>
    <property type="match status" value="1"/>
</dbReference>
<dbReference type="Pfam" id="PF00450">
    <property type="entry name" value="Peptidase_S10"/>
    <property type="match status" value="1"/>
</dbReference>
<dbReference type="GO" id="GO:0006508">
    <property type="term" value="P:proteolysis"/>
    <property type="evidence" value="ECO:0007669"/>
    <property type="project" value="UniProtKB-KW"/>
</dbReference>
<accession>A0AAD5DGZ7</accession>
<protein>
    <recommendedName>
        <fullName evidence="7">Carboxypeptidase</fullName>
        <ecNumber evidence="7">3.4.16.-</ecNumber>
    </recommendedName>
</protein>
<keyword evidence="5 7" id="KW-0378">Hydrolase</keyword>
<feature type="signal peptide" evidence="7">
    <location>
        <begin position="1"/>
        <end position="22"/>
    </location>
</feature>
<dbReference type="InterPro" id="IPR033124">
    <property type="entry name" value="Ser_caboxypep_his_AS"/>
</dbReference>
<evidence type="ECO:0000256" key="6">
    <source>
        <dbReference type="ARBA" id="ARBA00023180"/>
    </source>
</evidence>
<keyword evidence="9" id="KW-1185">Reference proteome</keyword>
<comment type="caution">
    <text evidence="8">The sequence shown here is derived from an EMBL/GenBank/DDBJ whole genome shotgun (WGS) entry which is preliminary data.</text>
</comment>
<evidence type="ECO:0000256" key="3">
    <source>
        <dbReference type="ARBA" id="ARBA00022670"/>
    </source>
</evidence>
<evidence type="ECO:0000256" key="5">
    <source>
        <dbReference type="ARBA" id="ARBA00022801"/>
    </source>
</evidence>
<proteinExistence type="inferred from homology"/>